<dbReference type="PANTHER" id="PTHR37464:SF1">
    <property type="entry name" value="BLL2463 PROTEIN"/>
    <property type="match status" value="1"/>
</dbReference>
<dbReference type="EMBL" id="CP049811">
    <property type="protein sequence ID" value="QIK41599.1"/>
    <property type="molecule type" value="Genomic_DNA"/>
</dbReference>
<dbReference type="Proteomes" id="UP000500791">
    <property type="component" value="Chromosome"/>
</dbReference>
<evidence type="ECO:0000313" key="5">
    <source>
        <dbReference type="Proteomes" id="UP000500791"/>
    </source>
</evidence>
<dbReference type="Pfam" id="PF07584">
    <property type="entry name" value="BatA"/>
    <property type="match status" value="1"/>
</dbReference>
<evidence type="ECO:0000259" key="3">
    <source>
        <dbReference type="Pfam" id="PF13709"/>
    </source>
</evidence>
<sequence>MMSLGAIGFVTPALLAALLALPALWWLLRATPPAPVRRAFPGISLLFGLKDTERTPARTPWWLLALRMAVLALAILGLAGPLLNPAPAPERADGPLLIVMDGGWASAPDWSARQGEVRQILDRADRAGRAVHLISLSDAAPDLAPRAAADWAGVLDTMRPAGWAPDRAAFAARLDEMGDIGASIWISDGLGDADNLVEALSARGPVEVVLPEDLALALAPAMFEDGQLVTHILRAPGAPAQEVSVQVIGTDAAGIERVLDQVGQTLAPGDEVTRVAIDLPLELRNRVSRLSLSAPYKSAGATVLTDDALQRRRIALVAGGRSGEAQSLTAPLHYLRTALQPVAELVEPPLAEVLDASPDIVMLADVANFSAEERSGLEDWVREGGLLVRFAGPRMAASATGQMVRDSLLPVRLREGGRSLGGAMSWGDPKRLRPFPQGTLFDGLDLPEDVDVVSQVMAQPDPDLADRTLVALEDGTPLVTARDEGRGRVILFHVTATPRWSSLPLSGLFLQMLDRIARVAQSGERGEAALEGAIWTPERVLDGTGEVMDADRIAGVAGARLAQAPGPDAPPGLYRAGVRGHAYNVMRDATALQRLDLPAGTATRGYTVRAERDLTGLFLSGAMLAVMLDILATLALGGRLRPAARAGLGGLAVLFVMGAQDVQAQNVDTQAVETQAVRDDPRAIYATSETVLAYVRTGDAEVDRISRAGLSGLSLVLARRTAIEPAEPVAVDIERDELAFYPMLYWPVTDAQAPPGPEAVARINTYLRTGGMILFDTRDTHLAVGAEGPGNAQLRRLAGQLDLPPLERIPPDHVMTRAFYLLDDFPGRYVGAPVWAEASFAPEDVDGVPFRNLNDGVSPVIIGGNDWASAWAVDDLGNFIRPVGRGVTGERQREMALRFGVNLVMYVMTGNYKSDQVHVPALLERLGQ</sequence>
<gene>
    <name evidence="4" type="ORF">G8E03_13050</name>
</gene>
<dbReference type="InterPro" id="IPR029062">
    <property type="entry name" value="Class_I_gatase-like"/>
</dbReference>
<name>A0A6G7VNH9_9RHOB</name>
<keyword evidence="1" id="KW-0812">Transmembrane</keyword>
<keyword evidence="1" id="KW-0472">Membrane</keyword>
<feature type="domain" description="Aerotolerance regulator N-terminal" evidence="2">
    <location>
        <begin position="7"/>
        <end position="81"/>
    </location>
</feature>
<dbReference type="Gene3D" id="3.40.50.880">
    <property type="match status" value="1"/>
</dbReference>
<dbReference type="SUPFAM" id="SSF52317">
    <property type="entry name" value="Class I glutamine amidotransferase-like"/>
    <property type="match status" value="1"/>
</dbReference>
<evidence type="ECO:0000259" key="2">
    <source>
        <dbReference type="Pfam" id="PF07584"/>
    </source>
</evidence>
<reference evidence="4 5" key="1">
    <citation type="submission" date="2020-03" db="EMBL/GenBank/DDBJ databases">
        <title>Complete genome sequence of Monaibacterium sp. ALG8 with diverse plasmids.</title>
        <authorList>
            <person name="Sun C."/>
        </authorList>
    </citation>
    <scope>NUCLEOTIDE SEQUENCE [LARGE SCALE GENOMIC DNA]</scope>
    <source>
        <strain evidence="4 5">ALG8</strain>
    </source>
</reference>
<keyword evidence="1" id="KW-1133">Transmembrane helix</keyword>
<feature type="transmembrane region" description="Helical" evidence="1">
    <location>
        <begin position="61"/>
        <end position="83"/>
    </location>
</feature>
<dbReference type="RefSeq" id="WP_166192687.1">
    <property type="nucleotide sequence ID" value="NZ_CP049811.1"/>
</dbReference>
<protein>
    <submittedName>
        <fullName evidence="4">DUF4159 domain-containing protein</fullName>
    </submittedName>
</protein>
<accession>A0A6G7VNH9</accession>
<dbReference type="AlphaFoldDB" id="A0A6G7VNH9"/>
<dbReference type="NCBIfam" id="TIGR02226">
    <property type="entry name" value="two_anch"/>
    <property type="match status" value="1"/>
</dbReference>
<dbReference type="PANTHER" id="PTHR37464">
    <property type="entry name" value="BLL2463 PROTEIN"/>
    <property type="match status" value="1"/>
</dbReference>
<dbReference type="InterPro" id="IPR025297">
    <property type="entry name" value="DUF4159"/>
</dbReference>
<organism evidence="4 5">
    <name type="scientific">Pontivivens nitratireducens</name>
    <dbReference type="NCBI Taxonomy" id="2758038"/>
    <lineage>
        <taxon>Bacteria</taxon>
        <taxon>Pseudomonadati</taxon>
        <taxon>Pseudomonadota</taxon>
        <taxon>Alphaproteobacteria</taxon>
        <taxon>Rhodobacterales</taxon>
        <taxon>Paracoccaceae</taxon>
        <taxon>Pontivivens</taxon>
    </lineage>
</organism>
<feature type="domain" description="DUF4159" evidence="3">
    <location>
        <begin position="692"/>
        <end position="908"/>
    </location>
</feature>
<dbReference type="Pfam" id="PF13709">
    <property type="entry name" value="DUF4159"/>
    <property type="match status" value="1"/>
</dbReference>
<evidence type="ECO:0000313" key="4">
    <source>
        <dbReference type="EMBL" id="QIK41599.1"/>
    </source>
</evidence>
<dbReference type="CDD" id="cd03143">
    <property type="entry name" value="A4_beta-galactosidase_middle_domain"/>
    <property type="match status" value="1"/>
</dbReference>
<dbReference type="InterPro" id="IPR024163">
    <property type="entry name" value="Aerotolerance_reg_N"/>
</dbReference>
<evidence type="ECO:0000256" key="1">
    <source>
        <dbReference type="SAM" id="Phobius"/>
    </source>
</evidence>
<keyword evidence="5" id="KW-1185">Reference proteome</keyword>
<proteinExistence type="predicted"/>
<dbReference type="InterPro" id="IPR011933">
    <property type="entry name" value="Double_TM_dom"/>
</dbReference>
<dbReference type="Gene3D" id="3.40.50.12140">
    <property type="entry name" value="Domain of unknown function DUF4159"/>
    <property type="match status" value="1"/>
</dbReference>
<dbReference type="KEGG" id="mon:G8E03_13050"/>
<feature type="transmembrane region" description="Helical" evidence="1">
    <location>
        <begin position="6"/>
        <end position="28"/>
    </location>
</feature>